<evidence type="ECO:0000256" key="1">
    <source>
        <dbReference type="ARBA" id="ARBA00004191"/>
    </source>
</evidence>
<dbReference type="InterPro" id="IPR036291">
    <property type="entry name" value="NAD(P)-bd_dom_sf"/>
</dbReference>
<evidence type="ECO:0000256" key="5">
    <source>
        <dbReference type="ARBA" id="ARBA00040781"/>
    </source>
</evidence>
<comment type="similarity">
    <text evidence="2">Belongs to the short-chain dehydrogenases/reductases (SDR) family.</text>
</comment>
<keyword evidence="3" id="KW-0964">Secreted</keyword>
<keyword evidence="3" id="KW-0134">Cell wall</keyword>
<keyword evidence="4" id="KW-0560">Oxidoreductase</keyword>
<accession>A0A318HBH6</accession>
<dbReference type="Gene3D" id="3.40.50.720">
    <property type="entry name" value="NAD(P)-binding Rossmann-like Domain"/>
    <property type="match status" value="1"/>
</dbReference>
<evidence type="ECO:0000256" key="3">
    <source>
        <dbReference type="ARBA" id="ARBA00022512"/>
    </source>
</evidence>
<dbReference type="PRINTS" id="PR00080">
    <property type="entry name" value="SDRFAMILY"/>
</dbReference>
<evidence type="ECO:0000256" key="6">
    <source>
        <dbReference type="ARBA" id="ARBA00047400"/>
    </source>
</evidence>
<dbReference type="InterPro" id="IPR002347">
    <property type="entry name" value="SDR_fam"/>
</dbReference>
<dbReference type="InterPro" id="IPR050259">
    <property type="entry name" value="SDR"/>
</dbReference>
<dbReference type="Proteomes" id="UP000247781">
    <property type="component" value="Unassembled WGS sequence"/>
</dbReference>
<gene>
    <name evidence="7" type="ORF">C8E89_1388</name>
</gene>
<dbReference type="EMBL" id="QJJU01000038">
    <property type="protein sequence ID" value="PXW99891.1"/>
    <property type="molecule type" value="Genomic_DNA"/>
</dbReference>
<organism evidence="7 8">
    <name type="scientific">Mycolicibacterium moriokaense</name>
    <dbReference type="NCBI Taxonomy" id="39691"/>
    <lineage>
        <taxon>Bacteria</taxon>
        <taxon>Bacillati</taxon>
        <taxon>Actinomycetota</taxon>
        <taxon>Actinomycetes</taxon>
        <taxon>Mycobacteriales</taxon>
        <taxon>Mycobacteriaceae</taxon>
        <taxon>Mycolicibacterium</taxon>
    </lineage>
</organism>
<dbReference type="FunFam" id="3.40.50.720:FF:000084">
    <property type="entry name" value="Short-chain dehydrogenase reductase"/>
    <property type="match status" value="1"/>
</dbReference>
<dbReference type="SUPFAM" id="SSF51735">
    <property type="entry name" value="NAD(P)-binding Rossmann-fold domains"/>
    <property type="match status" value="1"/>
</dbReference>
<evidence type="ECO:0000256" key="2">
    <source>
        <dbReference type="ARBA" id="ARBA00006484"/>
    </source>
</evidence>
<evidence type="ECO:0000256" key="4">
    <source>
        <dbReference type="ARBA" id="ARBA00023002"/>
    </source>
</evidence>
<dbReference type="GO" id="GO:0004316">
    <property type="term" value="F:3-oxoacyl-[acyl-carrier-protein] reductase (NADPH) activity"/>
    <property type="evidence" value="ECO:0007669"/>
    <property type="project" value="UniProtKB-EC"/>
</dbReference>
<sequence>MEYLAQERALAYVLILSGMEEVLAMAQRTALVTGASGGIGRAVVERLRLDGLRVITLDIRGDVDLAVDIVHDPLPAEIFDNVDICVSNAAIVDTIAPAHGMPAEKWQRDIDVNLTGAFRVVQACLPGMRGRRYGRIVAVSSLAGHTGMAGQVAYAASKAGLQGAIKTIAIENLKYGITANCVLPGMVATPAVKAFPDKLRDRVLAAMPMGRFGEPAEVADLIAFLSGDGSGYITGQEIAIDGGLGLSTFTLGGARNDEDRR</sequence>
<proteinExistence type="inferred from homology"/>
<comment type="caution">
    <text evidence="7">The sequence shown here is derived from an EMBL/GenBank/DDBJ whole genome shotgun (WGS) entry which is preliminary data.</text>
</comment>
<protein>
    <recommendedName>
        <fullName evidence="5">3-oxoacyl-[acyl-carrier-protein] reductase MabA</fullName>
    </recommendedName>
</protein>
<dbReference type="PRINTS" id="PR00081">
    <property type="entry name" value="GDHRDH"/>
</dbReference>
<evidence type="ECO:0000313" key="8">
    <source>
        <dbReference type="Proteomes" id="UP000247781"/>
    </source>
</evidence>
<name>A0A318HBH6_9MYCO</name>
<comment type="catalytic activity">
    <reaction evidence="6">
        <text>a (3R)-hydroxyacyl-[ACP] + NADP(+) = a 3-oxoacyl-[ACP] + NADPH + H(+)</text>
        <dbReference type="Rhea" id="RHEA:17397"/>
        <dbReference type="Rhea" id="RHEA-COMP:9916"/>
        <dbReference type="Rhea" id="RHEA-COMP:9945"/>
        <dbReference type="ChEBI" id="CHEBI:15378"/>
        <dbReference type="ChEBI" id="CHEBI:57783"/>
        <dbReference type="ChEBI" id="CHEBI:58349"/>
        <dbReference type="ChEBI" id="CHEBI:78776"/>
        <dbReference type="ChEBI" id="CHEBI:78827"/>
        <dbReference type="EC" id="1.1.1.100"/>
    </reaction>
    <physiologicalReaction direction="right-to-left" evidence="6">
        <dbReference type="Rhea" id="RHEA:17399"/>
    </physiologicalReaction>
</comment>
<dbReference type="PANTHER" id="PTHR42879:SF2">
    <property type="entry name" value="3-OXOACYL-[ACYL-CARRIER-PROTEIN] REDUCTASE FABG"/>
    <property type="match status" value="1"/>
</dbReference>
<reference evidence="8" key="1">
    <citation type="submission" date="2018-05" db="EMBL/GenBank/DDBJ databases">
        <authorList>
            <person name="Deangelis K."/>
            <person name="Huntemann M."/>
            <person name="Clum A."/>
            <person name="Pillay M."/>
            <person name="Palaniappan K."/>
            <person name="Varghese N."/>
            <person name="Mikhailova N."/>
            <person name="Stamatis D."/>
            <person name="Reddy T."/>
            <person name="Daum C."/>
            <person name="Shapiro N."/>
            <person name="Ivanova N."/>
            <person name="Kyrpides N."/>
            <person name="Woyke T."/>
        </authorList>
    </citation>
    <scope>NUCLEOTIDE SEQUENCE [LARGE SCALE GENOMIC DNA]</scope>
    <source>
        <strain evidence="8">GAS496</strain>
    </source>
</reference>
<dbReference type="Pfam" id="PF13561">
    <property type="entry name" value="adh_short_C2"/>
    <property type="match status" value="1"/>
</dbReference>
<keyword evidence="8" id="KW-1185">Reference proteome</keyword>
<reference evidence="7 8" key="2">
    <citation type="submission" date="2018-06" db="EMBL/GenBank/DDBJ databases">
        <title>Sequencing of bacterial isolates from soil warming experiment in Harvard Forest, Massachusetts, USA.</title>
        <authorList>
            <person name="Deangelis K.PhD."/>
        </authorList>
    </citation>
    <scope>NUCLEOTIDE SEQUENCE [LARGE SCALE GENOMIC DNA]</scope>
    <source>
        <strain evidence="7 8">GAS496</strain>
    </source>
</reference>
<dbReference type="PANTHER" id="PTHR42879">
    <property type="entry name" value="3-OXOACYL-(ACYL-CARRIER-PROTEIN) REDUCTASE"/>
    <property type="match status" value="1"/>
</dbReference>
<evidence type="ECO:0000313" key="7">
    <source>
        <dbReference type="EMBL" id="PXW99891.1"/>
    </source>
</evidence>
<dbReference type="AlphaFoldDB" id="A0A318HBH6"/>
<comment type="subcellular location">
    <subcellularLocation>
        <location evidence="1">Secreted</location>
        <location evidence="1">Cell wall</location>
    </subcellularLocation>
</comment>